<protein>
    <submittedName>
        <fullName evidence="7">TldD protein</fullName>
    </submittedName>
</protein>
<dbReference type="GO" id="GO:0005829">
    <property type="term" value="C:cytosol"/>
    <property type="evidence" value="ECO:0007669"/>
    <property type="project" value="TreeGrafter"/>
</dbReference>
<keyword evidence="4" id="KW-0482">Metalloprotease</keyword>
<dbReference type="InterPro" id="IPR002510">
    <property type="entry name" value="Metalloprtase-TldD/E_N"/>
</dbReference>
<evidence type="ECO:0000259" key="5">
    <source>
        <dbReference type="Pfam" id="PF01523"/>
    </source>
</evidence>
<keyword evidence="3" id="KW-0378">Hydrolase</keyword>
<evidence type="ECO:0000313" key="7">
    <source>
        <dbReference type="EMBL" id="MBP1923415.1"/>
    </source>
</evidence>
<dbReference type="InterPro" id="IPR036059">
    <property type="entry name" value="TldD/PmbA_sf"/>
</dbReference>
<dbReference type="InterPro" id="IPR045569">
    <property type="entry name" value="Metalloprtase-TldD/E_C"/>
</dbReference>
<dbReference type="EMBL" id="JAGGKQ010000021">
    <property type="protein sequence ID" value="MBP1923415.1"/>
    <property type="molecule type" value="Genomic_DNA"/>
</dbReference>
<dbReference type="InterPro" id="IPR051463">
    <property type="entry name" value="Peptidase_U62_metallo"/>
</dbReference>
<comment type="similarity">
    <text evidence="1">Belongs to the peptidase U62 family.</text>
</comment>
<dbReference type="Gene3D" id="3.30.2290.10">
    <property type="entry name" value="PmbA/TldD superfamily"/>
    <property type="match status" value="1"/>
</dbReference>
<evidence type="ECO:0000256" key="1">
    <source>
        <dbReference type="ARBA" id="ARBA00005836"/>
    </source>
</evidence>
<dbReference type="Pfam" id="PF01523">
    <property type="entry name" value="PmbA_TldD_1st"/>
    <property type="match status" value="1"/>
</dbReference>
<feature type="domain" description="Metalloprotease TldD/E C-terminal" evidence="6">
    <location>
        <begin position="229"/>
        <end position="378"/>
    </location>
</feature>
<feature type="domain" description="Metalloprotease TldD/E N-terminal" evidence="5">
    <location>
        <begin position="27"/>
        <end position="89"/>
    </location>
</feature>
<keyword evidence="2" id="KW-0645">Protease</keyword>
<dbReference type="InterPro" id="IPR035068">
    <property type="entry name" value="TldD/PmbA_N"/>
</dbReference>
<evidence type="ECO:0000259" key="6">
    <source>
        <dbReference type="Pfam" id="PF19289"/>
    </source>
</evidence>
<evidence type="ECO:0000256" key="3">
    <source>
        <dbReference type="ARBA" id="ARBA00022801"/>
    </source>
</evidence>
<reference evidence="7" key="1">
    <citation type="submission" date="2021-03" db="EMBL/GenBank/DDBJ databases">
        <title>Genomic Encyclopedia of Type Strains, Phase IV (KMG-IV): sequencing the most valuable type-strain genomes for metagenomic binning, comparative biology and taxonomic classification.</title>
        <authorList>
            <person name="Goeker M."/>
        </authorList>
    </citation>
    <scope>NUCLEOTIDE SEQUENCE</scope>
    <source>
        <strain evidence="7">DSM 23564</strain>
    </source>
</reference>
<evidence type="ECO:0000256" key="4">
    <source>
        <dbReference type="ARBA" id="ARBA00023049"/>
    </source>
</evidence>
<dbReference type="Pfam" id="PF19289">
    <property type="entry name" value="PmbA_TldD_3rd"/>
    <property type="match status" value="1"/>
</dbReference>
<dbReference type="OrthoDB" id="98233at2157"/>
<accession>A0A8T4GK79</accession>
<dbReference type="SUPFAM" id="SSF111283">
    <property type="entry name" value="Putative modulator of DNA gyrase, PmbA/TldD"/>
    <property type="match status" value="1"/>
</dbReference>
<gene>
    <name evidence="7" type="ORF">J2751_002457</name>
</gene>
<sequence length="484" mass="51460">MTDHERAATAVDKLLSTLEADDRIAFAEAGGVHRETSEVVVTEREVRSDIEHATAGVWCRVFADGSAAYRFSTDLSADGLEELADRAATAGKQLGQSTPARVDLASLHRGVHDGWAREPTTAIDLDTKRERIADAVTDLDLSLDRARVTYEDRRVASVVATTAGSVVRTTLDRASLDATLVPTDADSKVRRHAGSTRGGAFLERVSDVLDSAARDAADLAAAGTTTATTGDTTVVLGPEAAAQLCHELAGYLAADLKAFGFTPFDRGDRLTEAPLTIDDGVAAGSWAARAYDAEGRPTTPVRLVEDGRVESFLHDTQTAVEANAVPAGNAVPALGYEQAPRIHHRHLDVAAGDASRESLLADADVYVRRFAPGHYSDPFERTQRSGEMPPSAPYAHDVAERLEGSADRGTVELSIAEGFRIEGEKLGATVSGTAVWTPATLETINGIGRERETVTGVDSKHKSRIPYAVTAPAMRLTLPLEESS</sequence>
<keyword evidence="8" id="KW-1185">Reference proteome</keyword>
<dbReference type="RefSeq" id="WP_209486316.1">
    <property type="nucleotide sequence ID" value="NZ_JAGGKQ010000021.1"/>
</dbReference>
<name>A0A8T4GK79_9EURY</name>
<dbReference type="Proteomes" id="UP000823588">
    <property type="component" value="Unassembled WGS sequence"/>
</dbReference>
<evidence type="ECO:0000313" key="8">
    <source>
        <dbReference type="Proteomes" id="UP000823588"/>
    </source>
</evidence>
<comment type="caution">
    <text evidence="7">The sequence shown here is derived from an EMBL/GenBank/DDBJ whole genome shotgun (WGS) entry which is preliminary data.</text>
</comment>
<dbReference type="GO" id="GO:0006508">
    <property type="term" value="P:proteolysis"/>
    <property type="evidence" value="ECO:0007669"/>
    <property type="project" value="UniProtKB-KW"/>
</dbReference>
<dbReference type="PANTHER" id="PTHR30624">
    <property type="entry name" value="UNCHARACTERIZED PROTEIN TLDD AND PMBA"/>
    <property type="match status" value="1"/>
</dbReference>
<dbReference type="AlphaFoldDB" id="A0A8T4GK79"/>
<dbReference type="GO" id="GO:0008237">
    <property type="term" value="F:metallopeptidase activity"/>
    <property type="evidence" value="ECO:0007669"/>
    <property type="project" value="UniProtKB-KW"/>
</dbReference>
<dbReference type="PANTHER" id="PTHR30624:SF4">
    <property type="entry name" value="METALLOPROTEASE TLDD"/>
    <property type="match status" value="1"/>
</dbReference>
<proteinExistence type="inferred from homology"/>
<organism evidence="7 8">
    <name type="scientific">Halorubrum alkaliphilum</name>
    <dbReference type="NCBI Taxonomy" id="261290"/>
    <lineage>
        <taxon>Archaea</taxon>
        <taxon>Methanobacteriati</taxon>
        <taxon>Methanobacteriota</taxon>
        <taxon>Stenosarchaea group</taxon>
        <taxon>Halobacteria</taxon>
        <taxon>Halobacteriales</taxon>
        <taxon>Haloferacaceae</taxon>
        <taxon>Halorubrum</taxon>
    </lineage>
</organism>
<evidence type="ECO:0000256" key="2">
    <source>
        <dbReference type="ARBA" id="ARBA00022670"/>
    </source>
</evidence>